<sequence>MARYYKYKRYYQKVYPRKRWASNIGNLTTRIAFSQGQTSSVGSTVICSNSAQTATPTPVLLKFGRCKCKIDLQPVSIPTSSANSLSLVAYLTFVPQGVNMNESQVSYNLIKNHPEYVMGWQQISLDSTGSMSLTSKLKRNLNSGDGIYIIFVAGVNNEHPPQASIIYGISATYQFYTTSV</sequence>
<name>A0A161I5X1_9VIRU</name>
<reference evidence="1" key="1">
    <citation type="submission" date="2015-11" db="EMBL/GenBank/DDBJ databases">
        <title>Characterization of a complete genome of a circular single-stranded DNA virus from swine sera in South Brazil.</title>
        <authorList>
            <person name="Cerva C."/>
            <person name="Varela A.P.M."/>
            <person name="Cibulski S.P."/>
            <person name="Teixeira T.F."/>
            <person name="Lima D.A."/>
            <person name="Finkler F."/>
            <person name="Loiko M.R."/>
            <person name="Mayer F.Q."/>
            <person name="Roehe P.M."/>
        </authorList>
    </citation>
    <scope>NUCLEOTIDE SEQUENCE</scope>
    <source>
        <strain evidence="1">BR4</strain>
    </source>
</reference>
<protein>
    <submittedName>
        <fullName evidence="1">Capsid protein</fullName>
    </submittedName>
</protein>
<dbReference type="EMBL" id="KU203354">
    <property type="protein sequence ID" value="ANB82425.1"/>
    <property type="molecule type" value="Genomic_DNA"/>
</dbReference>
<evidence type="ECO:0000313" key="1">
    <source>
        <dbReference type="EMBL" id="ANB82425.1"/>
    </source>
</evidence>
<organism evidence="1">
    <name type="scientific">Porcine serum-associated circular virus</name>
    <dbReference type="NCBI Taxonomy" id="1891204"/>
    <lineage>
        <taxon>Viruses</taxon>
    </lineage>
</organism>
<accession>A0A161I5X1</accession>
<proteinExistence type="predicted"/>